<dbReference type="GO" id="GO:0004366">
    <property type="term" value="F:glycerol-3-phosphate O-acyltransferase activity"/>
    <property type="evidence" value="ECO:0007669"/>
    <property type="project" value="UniProtKB-EC"/>
</dbReference>
<proteinExistence type="inferred from homology"/>
<feature type="transmembrane region" description="Helical" evidence="10">
    <location>
        <begin position="202"/>
        <end position="221"/>
    </location>
</feature>
<feature type="transmembrane region" description="Helical" evidence="10">
    <location>
        <begin position="103"/>
        <end position="121"/>
    </location>
</feature>
<keyword evidence="1 10" id="KW-1003">Cell membrane</keyword>
<keyword evidence="11" id="KW-0012">Acyltransferase</keyword>
<evidence type="ECO:0000313" key="11">
    <source>
        <dbReference type="EMBL" id="MDC4182258.1"/>
    </source>
</evidence>
<keyword evidence="12" id="KW-1185">Reference proteome</keyword>
<evidence type="ECO:0000256" key="8">
    <source>
        <dbReference type="ARBA" id="ARBA00023209"/>
    </source>
</evidence>
<keyword evidence="6 10" id="KW-0443">Lipid metabolism</keyword>
<dbReference type="Pfam" id="PF02660">
    <property type="entry name" value="G3P_acyltransf"/>
    <property type="match status" value="1"/>
</dbReference>
<keyword evidence="7 10" id="KW-0472">Membrane</keyword>
<evidence type="ECO:0000256" key="7">
    <source>
        <dbReference type="ARBA" id="ARBA00023136"/>
    </source>
</evidence>
<evidence type="ECO:0000256" key="4">
    <source>
        <dbReference type="ARBA" id="ARBA00022692"/>
    </source>
</evidence>
<evidence type="ECO:0000256" key="10">
    <source>
        <dbReference type="HAMAP-Rule" id="MF_01043"/>
    </source>
</evidence>
<dbReference type="PANTHER" id="PTHR30309">
    <property type="entry name" value="INNER MEMBRANE PROTEIN YGIH"/>
    <property type="match status" value="1"/>
</dbReference>
<keyword evidence="2 10" id="KW-0444">Lipid biosynthesis</keyword>
<gene>
    <name evidence="10 11" type="primary">plsY</name>
    <name evidence="11" type="ORF">LNO68_03630</name>
</gene>
<comment type="subunit">
    <text evidence="10">Probably interacts with PlsX.</text>
</comment>
<keyword evidence="8 10" id="KW-0594">Phospholipid biosynthesis</keyword>
<dbReference type="Proteomes" id="UP001220940">
    <property type="component" value="Unassembled WGS sequence"/>
</dbReference>
<keyword evidence="4 10" id="KW-0812">Transmembrane</keyword>
<keyword evidence="5 10" id="KW-1133">Transmembrane helix</keyword>
<comment type="function">
    <text evidence="10">Catalyzes the transfer of an acyl group from acyl-phosphate (acyl-PO(4)) to glycerol-3-phosphate (G3P) to form lysophosphatidic acid (LPA). This enzyme utilizes acyl-phosphate as fatty acyl donor, but not acyl-CoA or acyl-ACP.</text>
</comment>
<accession>A0ABT5GBP4</accession>
<organism evidence="11 12">
    <name type="scientific">Mycoplasma bradburyae</name>
    <dbReference type="NCBI Taxonomy" id="2963128"/>
    <lineage>
        <taxon>Bacteria</taxon>
        <taxon>Bacillati</taxon>
        <taxon>Mycoplasmatota</taxon>
        <taxon>Mollicutes</taxon>
        <taxon>Mycoplasmataceae</taxon>
        <taxon>Mycoplasma</taxon>
    </lineage>
</organism>
<keyword evidence="9 10" id="KW-1208">Phospholipid metabolism</keyword>
<name>A0ABT5GBP4_9MOLU</name>
<evidence type="ECO:0000256" key="3">
    <source>
        <dbReference type="ARBA" id="ARBA00022679"/>
    </source>
</evidence>
<dbReference type="PANTHER" id="PTHR30309:SF0">
    <property type="entry name" value="GLYCEROL-3-PHOSPHATE ACYLTRANSFERASE-RELATED"/>
    <property type="match status" value="1"/>
</dbReference>
<evidence type="ECO:0000256" key="9">
    <source>
        <dbReference type="ARBA" id="ARBA00023264"/>
    </source>
</evidence>
<feature type="transmembrane region" description="Helical" evidence="10">
    <location>
        <begin position="133"/>
        <end position="155"/>
    </location>
</feature>
<evidence type="ECO:0000256" key="6">
    <source>
        <dbReference type="ARBA" id="ARBA00023098"/>
    </source>
</evidence>
<reference evidence="11" key="1">
    <citation type="submission" date="2021-11" db="EMBL/GenBank/DDBJ databases">
        <title>Description of Mycoplasma bradburyaesp. nov.from sea birds: a tribute to a great mycoplasmologist.</title>
        <authorList>
            <person name="Ramirez A.S."/>
            <person name="Poveda C."/>
            <person name="Suarez-Perez A."/>
            <person name="Rosales R.S."/>
            <person name="Dijkman R."/>
            <person name="Feberwee A."/>
            <person name="Spergser J."/>
            <person name="Szostak M.P."/>
            <person name="Ressel L."/>
            <person name="Calabuig P."/>
            <person name="Catania S."/>
            <person name="Gobbo F."/>
            <person name="Timofte D."/>
            <person name="Poveda J.B."/>
        </authorList>
    </citation>
    <scope>NUCLEOTIDE SEQUENCE [LARGE SCALE GENOMIC DNA]</scope>
    <source>
        <strain evidence="11">T158</strain>
    </source>
</reference>
<comment type="subcellular location">
    <subcellularLocation>
        <location evidence="10">Cell membrane</location>
        <topology evidence="10">Multi-pass membrane protein</topology>
    </subcellularLocation>
</comment>
<protein>
    <recommendedName>
        <fullName evidence="10">Glycerol-3-phosphate acyltransferase</fullName>
    </recommendedName>
    <alternativeName>
        <fullName evidence="10">Acyl-PO4 G3P acyltransferase</fullName>
    </alternativeName>
    <alternativeName>
        <fullName evidence="10">Acyl-phosphate--glycerol-3-phosphate acyltransferase</fullName>
    </alternativeName>
    <alternativeName>
        <fullName evidence="10">G3P acyltransferase</fullName>
        <shortName evidence="10">GPAT</shortName>
        <ecNumber evidence="10">2.3.1.275</ecNumber>
    </alternativeName>
    <alternativeName>
        <fullName evidence="10">Lysophosphatidic acid synthase</fullName>
        <shortName evidence="10">LPA synthase</shortName>
    </alternativeName>
</protein>
<comment type="catalytic activity">
    <reaction evidence="10">
        <text>an acyl phosphate + sn-glycerol 3-phosphate = a 1-acyl-sn-glycero-3-phosphate + phosphate</text>
        <dbReference type="Rhea" id="RHEA:34075"/>
        <dbReference type="ChEBI" id="CHEBI:43474"/>
        <dbReference type="ChEBI" id="CHEBI:57597"/>
        <dbReference type="ChEBI" id="CHEBI:57970"/>
        <dbReference type="ChEBI" id="CHEBI:59918"/>
        <dbReference type="EC" id="2.3.1.275"/>
    </reaction>
</comment>
<dbReference type="NCBIfam" id="TIGR00023">
    <property type="entry name" value="glycerol-3-phosphate 1-O-acyltransferase PlsY"/>
    <property type="match status" value="1"/>
</dbReference>
<comment type="caution">
    <text evidence="11">The sequence shown here is derived from an EMBL/GenBank/DDBJ whole genome shotgun (WGS) entry which is preliminary data.</text>
</comment>
<feature type="transmembrane region" description="Helical" evidence="10">
    <location>
        <begin position="162"/>
        <end position="182"/>
    </location>
</feature>
<evidence type="ECO:0000313" key="12">
    <source>
        <dbReference type="Proteomes" id="UP001220940"/>
    </source>
</evidence>
<dbReference type="SMART" id="SM01207">
    <property type="entry name" value="G3P_acyltransf"/>
    <property type="match status" value="1"/>
</dbReference>
<feature type="transmembrane region" description="Helical" evidence="10">
    <location>
        <begin position="59"/>
        <end position="82"/>
    </location>
</feature>
<dbReference type="InterPro" id="IPR003811">
    <property type="entry name" value="G3P_acylTferase_PlsY"/>
</dbReference>
<comment type="similarity">
    <text evidence="10">Belongs to the PlsY family.</text>
</comment>
<dbReference type="HAMAP" id="MF_01043">
    <property type="entry name" value="PlsY"/>
    <property type="match status" value="1"/>
</dbReference>
<dbReference type="EMBL" id="JAJHZM010000018">
    <property type="protein sequence ID" value="MDC4182258.1"/>
    <property type="molecule type" value="Genomic_DNA"/>
</dbReference>
<evidence type="ECO:0000256" key="1">
    <source>
        <dbReference type="ARBA" id="ARBA00022475"/>
    </source>
</evidence>
<dbReference type="EC" id="2.3.1.275" evidence="10"/>
<evidence type="ECO:0000256" key="5">
    <source>
        <dbReference type="ARBA" id="ARBA00022989"/>
    </source>
</evidence>
<sequence>MNIAGYISILVILSLLIGYLFGSIMFADVASAILKKNVRELGSKNPGTTNSFRVFSKRVAITIGFFEVIKSVIPFAIIYCIYNFWLKDKFIELDQNINNKIYYLTYLAPLAAILGHMYPVFAKFKGGKAVATTAGFVFVVSPWWFLIIAVTWWTITLITKYVSLSSIVCFVIFIFLVYIPYLDYLWWFSFDKITYLTYQNDWHIITFFGIANFILSSSVIWKHRANIKRLINKQENKVTKKF</sequence>
<feature type="transmembrane region" description="Helical" evidence="10">
    <location>
        <begin position="7"/>
        <end position="27"/>
    </location>
</feature>
<dbReference type="RefSeq" id="WP_255035021.1">
    <property type="nucleotide sequence ID" value="NZ_CP101414.1"/>
</dbReference>
<evidence type="ECO:0000256" key="2">
    <source>
        <dbReference type="ARBA" id="ARBA00022516"/>
    </source>
</evidence>
<keyword evidence="3 10" id="KW-0808">Transferase</keyword>
<comment type="pathway">
    <text evidence="10">Lipid metabolism; phospholipid metabolism.</text>
</comment>